<dbReference type="InterPro" id="IPR050266">
    <property type="entry name" value="AB_hydrolase_sf"/>
</dbReference>
<dbReference type="SUPFAM" id="SSF53474">
    <property type="entry name" value="alpha/beta-Hydrolases"/>
    <property type="match status" value="1"/>
</dbReference>
<dbReference type="GO" id="GO:0003824">
    <property type="term" value="F:catalytic activity"/>
    <property type="evidence" value="ECO:0007669"/>
    <property type="project" value="InterPro"/>
</dbReference>
<dbReference type="RefSeq" id="WP_071926760.1">
    <property type="nucleotide sequence ID" value="NZ_CP018082.1"/>
</dbReference>
<dbReference type="PRINTS" id="PR00412">
    <property type="entry name" value="EPOXHYDRLASE"/>
</dbReference>
<dbReference type="OrthoDB" id="3371334at2"/>
<dbReference type="AlphaFoldDB" id="A0A1J0VNG4"/>
<dbReference type="Proteomes" id="UP000183810">
    <property type="component" value="Chromosome"/>
</dbReference>
<dbReference type="PRINTS" id="PR00111">
    <property type="entry name" value="ABHYDROLASE"/>
</dbReference>
<dbReference type="EMBL" id="CP018082">
    <property type="protein sequence ID" value="APE33576.1"/>
    <property type="molecule type" value="Genomic_DNA"/>
</dbReference>
<organism evidence="2 3">
    <name type="scientific">Nocardia mangyaensis</name>
    <dbReference type="NCBI Taxonomy" id="2213200"/>
    <lineage>
        <taxon>Bacteria</taxon>
        <taxon>Bacillati</taxon>
        <taxon>Actinomycetota</taxon>
        <taxon>Actinomycetes</taxon>
        <taxon>Mycobacteriales</taxon>
        <taxon>Nocardiaceae</taxon>
        <taxon>Nocardia</taxon>
    </lineage>
</organism>
<keyword evidence="3" id="KW-1185">Reference proteome</keyword>
<sequence>MPIQPGSTDQRPLRPFQQQPFARLPELPRCPHPYFDADAHDIELDSASLGPLRVHYREYGAGEPLLLVHGLMTSSYSWRYVLDGLGAHYRLIMPDLPGNGRSAPPAHRFSATDLGAWIGEFQAAVGIRGCRVVGNSLGGYLVMRQAVADPGAFAKVVNLHGPAFAQARLYALHAALSVPGAQDVFGWWIRRDTQRWAHQIVHYYDDTLKSREEAGEYGAPLQTVAGTRAFASYLRDVMDPRDHADFASALAQRAAQGRSFPVPLQLIYSRQDPLVSPTIGARLAELIPDAQLRWVERSSHFVQVDSPVEVVALILGFLGTAETAK</sequence>
<evidence type="ECO:0000313" key="3">
    <source>
        <dbReference type="Proteomes" id="UP000183810"/>
    </source>
</evidence>
<reference evidence="2" key="1">
    <citation type="submission" date="2016-11" db="EMBL/GenBank/DDBJ databases">
        <authorList>
            <person name="Jaros S."/>
            <person name="Januszkiewicz K."/>
            <person name="Wedrychowicz H."/>
        </authorList>
    </citation>
    <scope>NUCLEOTIDE SEQUENCE [LARGE SCALE GENOMIC DNA]</scope>
    <source>
        <strain evidence="2">Y48</strain>
    </source>
</reference>
<dbReference type="InterPro" id="IPR029058">
    <property type="entry name" value="AB_hydrolase_fold"/>
</dbReference>
<dbReference type="Gene3D" id="3.40.50.1820">
    <property type="entry name" value="alpha/beta hydrolase"/>
    <property type="match status" value="1"/>
</dbReference>
<dbReference type="Pfam" id="PF00561">
    <property type="entry name" value="Abhydrolase_1"/>
    <property type="match status" value="1"/>
</dbReference>
<dbReference type="InterPro" id="IPR000639">
    <property type="entry name" value="Epox_hydrolase-like"/>
</dbReference>
<dbReference type="KEGG" id="nsl:BOX37_05880"/>
<proteinExistence type="predicted"/>
<protein>
    <recommendedName>
        <fullName evidence="1">AB hydrolase-1 domain-containing protein</fullName>
    </recommendedName>
</protein>
<evidence type="ECO:0000313" key="2">
    <source>
        <dbReference type="EMBL" id="APE33576.1"/>
    </source>
</evidence>
<dbReference type="PANTHER" id="PTHR43798">
    <property type="entry name" value="MONOACYLGLYCEROL LIPASE"/>
    <property type="match status" value="1"/>
</dbReference>
<name>A0A1J0VNG4_9NOCA</name>
<accession>A0A1J0VNG4</accession>
<gene>
    <name evidence="2" type="ORF">BOX37_05880</name>
</gene>
<evidence type="ECO:0000259" key="1">
    <source>
        <dbReference type="Pfam" id="PF00561"/>
    </source>
</evidence>
<feature type="domain" description="AB hydrolase-1" evidence="1">
    <location>
        <begin position="64"/>
        <end position="307"/>
    </location>
</feature>
<dbReference type="InterPro" id="IPR000073">
    <property type="entry name" value="AB_hydrolase_1"/>
</dbReference>